<evidence type="ECO:0000313" key="3">
    <source>
        <dbReference type="Proteomes" id="UP001417504"/>
    </source>
</evidence>
<gene>
    <name evidence="2" type="ORF">Sjap_018573</name>
</gene>
<comment type="caution">
    <text evidence="2">The sequence shown here is derived from an EMBL/GenBank/DDBJ whole genome shotgun (WGS) entry which is preliminary data.</text>
</comment>
<dbReference type="InterPro" id="IPR013320">
    <property type="entry name" value="ConA-like_dom_sf"/>
</dbReference>
<dbReference type="AlphaFoldDB" id="A0AAP0NKN8"/>
<reference evidence="2 3" key="1">
    <citation type="submission" date="2024-01" db="EMBL/GenBank/DDBJ databases">
        <title>Genome assemblies of Stephania.</title>
        <authorList>
            <person name="Yang L."/>
        </authorList>
    </citation>
    <scope>NUCLEOTIDE SEQUENCE [LARGE SCALE GENOMIC DNA]</scope>
    <source>
        <strain evidence="2">QJT</strain>
        <tissue evidence="2">Leaf</tissue>
    </source>
</reference>
<keyword evidence="3" id="KW-1185">Reference proteome</keyword>
<evidence type="ECO:0000313" key="2">
    <source>
        <dbReference type="EMBL" id="KAK9110513.1"/>
    </source>
</evidence>
<dbReference type="EMBL" id="JBBNAE010000007">
    <property type="protein sequence ID" value="KAK9110513.1"/>
    <property type="molecule type" value="Genomic_DNA"/>
</dbReference>
<dbReference type="InterPro" id="IPR014895">
    <property type="entry name" value="Alginate_lyase_2"/>
</dbReference>
<feature type="domain" description="Alginate lyase 2" evidence="1">
    <location>
        <begin position="5"/>
        <end position="85"/>
    </location>
</feature>
<name>A0AAP0NKN8_9MAGN</name>
<dbReference type="PANTHER" id="PTHR33681">
    <property type="entry name" value="BINDING PROTEIN, PUTATIVE, EXPRESSED-RELATED"/>
    <property type="match status" value="1"/>
</dbReference>
<dbReference type="Pfam" id="PF08787">
    <property type="entry name" value="Alginate_lyase2"/>
    <property type="match status" value="1"/>
</dbReference>
<dbReference type="Proteomes" id="UP001417504">
    <property type="component" value="Unassembled WGS sequence"/>
</dbReference>
<sequence length="88" mass="10405">MLRVYNGALQYYQAQVVDPNIYNRWFRLNVVHNVNLSRVRVYIDGVQKLSVSGRGGTSHYFKVGVYTQNNPSSYMESRWRDIKIFKKN</sequence>
<evidence type="ECO:0000259" key="1">
    <source>
        <dbReference type="Pfam" id="PF08787"/>
    </source>
</evidence>
<protein>
    <recommendedName>
        <fullName evidence="1">Alginate lyase 2 domain-containing protein</fullName>
    </recommendedName>
</protein>
<organism evidence="2 3">
    <name type="scientific">Stephania japonica</name>
    <dbReference type="NCBI Taxonomy" id="461633"/>
    <lineage>
        <taxon>Eukaryota</taxon>
        <taxon>Viridiplantae</taxon>
        <taxon>Streptophyta</taxon>
        <taxon>Embryophyta</taxon>
        <taxon>Tracheophyta</taxon>
        <taxon>Spermatophyta</taxon>
        <taxon>Magnoliopsida</taxon>
        <taxon>Ranunculales</taxon>
        <taxon>Menispermaceae</taxon>
        <taxon>Menispermoideae</taxon>
        <taxon>Cissampelideae</taxon>
        <taxon>Stephania</taxon>
    </lineage>
</organism>
<dbReference type="PANTHER" id="PTHR33681:SF4">
    <property type="entry name" value="OS12G0171100 PROTEIN"/>
    <property type="match status" value="1"/>
</dbReference>
<accession>A0AAP0NKN8</accession>
<proteinExistence type="predicted"/>
<dbReference type="Gene3D" id="2.60.120.200">
    <property type="match status" value="1"/>
</dbReference>
<dbReference type="SUPFAM" id="SSF49899">
    <property type="entry name" value="Concanavalin A-like lectins/glucanases"/>
    <property type="match status" value="1"/>
</dbReference>